<organism evidence="1 2">
    <name type="scientific">Colletotrichum chrysophilum</name>
    <dbReference type="NCBI Taxonomy" id="1836956"/>
    <lineage>
        <taxon>Eukaryota</taxon>
        <taxon>Fungi</taxon>
        <taxon>Dikarya</taxon>
        <taxon>Ascomycota</taxon>
        <taxon>Pezizomycotina</taxon>
        <taxon>Sordariomycetes</taxon>
        <taxon>Hypocreomycetidae</taxon>
        <taxon>Glomerellales</taxon>
        <taxon>Glomerellaceae</taxon>
        <taxon>Colletotrichum</taxon>
        <taxon>Colletotrichum gloeosporioides species complex</taxon>
    </lineage>
</organism>
<evidence type="ECO:0000313" key="2">
    <source>
        <dbReference type="Proteomes" id="UP001243330"/>
    </source>
</evidence>
<keyword evidence="2" id="KW-1185">Reference proteome</keyword>
<dbReference type="AlphaFoldDB" id="A0AAD9AVQ9"/>
<accession>A0AAD9AVQ9</accession>
<sequence>MLALTSRMMLFKVGKRCLVDFNLSMDSWTRFIFLTQLEHELVSMKDILCYKCKVFHPPEFSEPPKPLQESGESTRACWEIPRFPGILTRKECSSPLLPPKLQLNLIKAVMRSYSNGLNLYSPADLSSRMFSPASTTKPKPC</sequence>
<proteinExistence type="predicted"/>
<name>A0AAD9AVQ9_9PEZI</name>
<gene>
    <name evidence="1" type="ORF">CCHR01_01972</name>
</gene>
<dbReference type="EMBL" id="JAQOWY010000022">
    <property type="protein sequence ID" value="KAK1855351.1"/>
    <property type="molecule type" value="Genomic_DNA"/>
</dbReference>
<comment type="caution">
    <text evidence="1">The sequence shown here is derived from an EMBL/GenBank/DDBJ whole genome shotgun (WGS) entry which is preliminary data.</text>
</comment>
<evidence type="ECO:0000313" key="1">
    <source>
        <dbReference type="EMBL" id="KAK1855351.1"/>
    </source>
</evidence>
<dbReference type="Proteomes" id="UP001243330">
    <property type="component" value="Unassembled WGS sequence"/>
</dbReference>
<reference evidence="1" key="1">
    <citation type="submission" date="2023-01" db="EMBL/GenBank/DDBJ databases">
        <title>Colletotrichum chrysophilum M932 genome sequence.</title>
        <authorList>
            <person name="Baroncelli R."/>
        </authorList>
    </citation>
    <scope>NUCLEOTIDE SEQUENCE</scope>
    <source>
        <strain evidence="1">M932</strain>
    </source>
</reference>
<protein>
    <submittedName>
        <fullName evidence="1">Uncharacterized protein</fullName>
    </submittedName>
</protein>